<evidence type="ECO:0000313" key="5">
    <source>
        <dbReference type="EMBL" id="MEY1661731.1"/>
    </source>
</evidence>
<dbReference type="Pfam" id="PF00107">
    <property type="entry name" value="ADH_zinc_N"/>
    <property type="match status" value="1"/>
</dbReference>
<dbReference type="EMBL" id="JBGCUO010000001">
    <property type="protein sequence ID" value="MEY1661731.1"/>
    <property type="molecule type" value="Genomic_DNA"/>
</dbReference>
<dbReference type="SUPFAM" id="SSF51735">
    <property type="entry name" value="NAD(P)-binding Rossmann-fold domains"/>
    <property type="match status" value="1"/>
</dbReference>
<keyword evidence="3" id="KW-0560">Oxidoreductase</keyword>
<proteinExistence type="inferred from homology"/>
<dbReference type="Pfam" id="PF08240">
    <property type="entry name" value="ADH_N"/>
    <property type="match status" value="1"/>
</dbReference>
<name>A0ABV4AFW9_9GAMM</name>
<dbReference type="PANTHER" id="PTHR44154:SF1">
    <property type="entry name" value="QUINONE OXIDOREDUCTASE"/>
    <property type="match status" value="1"/>
</dbReference>
<evidence type="ECO:0000256" key="1">
    <source>
        <dbReference type="ARBA" id="ARBA00010371"/>
    </source>
</evidence>
<feature type="domain" description="Enoyl reductase (ER)" evidence="4">
    <location>
        <begin position="16"/>
        <end position="332"/>
    </location>
</feature>
<keyword evidence="3" id="KW-0479">Metal-binding</keyword>
<dbReference type="InterPro" id="IPR051603">
    <property type="entry name" value="Zinc-ADH_QOR/CCCR"/>
</dbReference>
<dbReference type="Proteomes" id="UP001562065">
    <property type="component" value="Unassembled WGS sequence"/>
</dbReference>
<dbReference type="Gene3D" id="3.40.50.720">
    <property type="entry name" value="NAD(P)-binding Rossmann-like Domain"/>
    <property type="match status" value="1"/>
</dbReference>
<dbReference type="SUPFAM" id="SSF50129">
    <property type="entry name" value="GroES-like"/>
    <property type="match status" value="1"/>
</dbReference>
<dbReference type="CDD" id="cd08252">
    <property type="entry name" value="AL_MDR"/>
    <property type="match status" value="1"/>
</dbReference>
<keyword evidence="6" id="KW-1185">Reference proteome</keyword>
<evidence type="ECO:0000313" key="6">
    <source>
        <dbReference type="Proteomes" id="UP001562065"/>
    </source>
</evidence>
<dbReference type="InterPro" id="IPR020843">
    <property type="entry name" value="ER"/>
</dbReference>
<dbReference type="Gene3D" id="3.90.180.10">
    <property type="entry name" value="Medium-chain alcohol dehydrogenases, catalytic domain"/>
    <property type="match status" value="1"/>
</dbReference>
<dbReference type="InterPro" id="IPR013149">
    <property type="entry name" value="ADH-like_C"/>
</dbReference>
<dbReference type="InterPro" id="IPR014182">
    <property type="entry name" value="ADH_Zn_typ-1"/>
</dbReference>
<keyword evidence="3" id="KW-0862">Zinc</keyword>
<dbReference type="RefSeq" id="WP_369454980.1">
    <property type="nucleotide sequence ID" value="NZ_JBGCUO010000001.1"/>
</dbReference>
<comment type="caution">
    <text evidence="5">The sequence shown here is derived from an EMBL/GenBank/DDBJ whole genome shotgun (WGS) entry which is preliminary data.</text>
</comment>
<evidence type="ECO:0000256" key="2">
    <source>
        <dbReference type="ARBA" id="ARBA00022857"/>
    </source>
</evidence>
<comment type="similarity">
    <text evidence="1 3">Belongs to the zinc-containing alcohol dehydrogenase family. Quinone oxidoreductase subfamily.</text>
</comment>
<dbReference type="SMART" id="SM00829">
    <property type="entry name" value="PKS_ER"/>
    <property type="match status" value="1"/>
</dbReference>
<accession>A0ABV4AFW9</accession>
<reference evidence="5 6" key="1">
    <citation type="submission" date="2024-07" db="EMBL/GenBank/DDBJ databases">
        <authorList>
            <person name="Ren Q."/>
        </authorList>
    </citation>
    <scope>NUCLEOTIDE SEQUENCE [LARGE SCALE GENOMIC DNA]</scope>
    <source>
        <strain evidence="5 6">REN37</strain>
    </source>
</reference>
<keyword evidence="2" id="KW-0521">NADP</keyword>
<evidence type="ECO:0000259" key="4">
    <source>
        <dbReference type="SMART" id="SM00829"/>
    </source>
</evidence>
<protein>
    <recommendedName>
        <fullName evidence="3">Zinc-type alcohol dehydrogenase-like protein</fullName>
    </recommendedName>
</protein>
<gene>
    <name evidence="5" type="ORF">AB5I84_06165</name>
</gene>
<dbReference type="InterPro" id="IPR011032">
    <property type="entry name" value="GroES-like_sf"/>
</dbReference>
<evidence type="ECO:0000256" key="3">
    <source>
        <dbReference type="RuleBase" id="RU364000"/>
    </source>
</evidence>
<dbReference type="NCBIfam" id="TIGR02817">
    <property type="entry name" value="adh_fam_1"/>
    <property type="match status" value="1"/>
</dbReference>
<dbReference type="InterPro" id="IPR013154">
    <property type="entry name" value="ADH-like_N"/>
</dbReference>
<dbReference type="InterPro" id="IPR036291">
    <property type="entry name" value="NAD(P)-bd_dom_sf"/>
</dbReference>
<sequence length="335" mass="35715">MKAVAITANHPIDHPDALLDLELPAPLPTATDLLVQVAAVSVNPVDTKVRRNLPIPTSGQRVLGWDAVGTVVACGAQVSSFQPGDRVWYAGELKRQGSNAELQCVDYRLAAKAPASWSDADAAAVPLTALTAWELAFDRLAIQPDEQGSAVVIIGAAGGVGSMLVQLLRARTGLTVIGTASRPQSQQWLQALGAHHVVDHHGDWVAQVRALGIASVPRVISLNHTDQHLDAIVEILAPFGQLALIDDPQQFQIGKLKRKSLSLHWEYMFTRALFGTADLAAQGQTLAEVARLAEAGQLRSTRTHHGGRINAASLRAIHADLEAGKHHGKCVLEGF</sequence>
<organism evidence="5 6">
    <name type="scientific">Isoalcanivorax beigongshangi</name>
    <dbReference type="NCBI Taxonomy" id="3238810"/>
    <lineage>
        <taxon>Bacteria</taxon>
        <taxon>Pseudomonadati</taxon>
        <taxon>Pseudomonadota</taxon>
        <taxon>Gammaproteobacteria</taxon>
        <taxon>Oceanospirillales</taxon>
        <taxon>Alcanivoracaceae</taxon>
        <taxon>Isoalcanivorax</taxon>
    </lineage>
</organism>
<dbReference type="PANTHER" id="PTHR44154">
    <property type="entry name" value="QUINONE OXIDOREDUCTASE"/>
    <property type="match status" value="1"/>
</dbReference>